<comment type="caution">
    <text evidence="2">The sequence shown here is derived from an EMBL/GenBank/DDBJ whole genome shotgun (WGS) entry which is preliminary data.</text>
</comment>
<evidence type="ECO:0000313" key="2">
    <source>
        <dbReference type="EMBL" id="MDT7833137.1"/>
    </source>
</evidence>
<dbReference type="EMBL" id="JAVTTO010000004">
    <property type="protein sequence ID" value="MDT7833137.1"/>
    <property type="molecule type" value="Genomic_DNA"/>
</dbReference>
<organism evidence="2 3">
    <name type="scientific">Asprobacillus argus</name>
    <dbReference type="NCBI Taxonomy" id="3076534"/>
    <lineage>
        <taxon>Bacteria</taxon>
        <taxon>Pseudomonadati</taxon>
        <taxon>Bacteroidota</taxon>
        <taxon>Flavobacteriia</taxon>
        <taxon>Flavobacteriales</taxon>
        <taxon>Flavobacteriaceae</taxon>
        <taxon>Asprobacillus</taxon>
    </lineage>
</organism>
<dbReference type="Proteomes" id="UP001257277">
    <property type="component" value="Unassembled WGS sequence"/>
</dbReference>
<feature type="transmembrane region" description="Helical" evidence="1">
    <location>
        <begin position="92"/>
        <end position="110"/>
    </location>
</feature>
<name>A0ABU3LHF9_9FLAO</name>
<feature type="transmembrane region" description="Helical" evidence="1">
    <location>
        <begin position="12"/>
        <end position="28"/>
    </location>
</feature>
<feature type="transmembrane region" description="Helical" evidence="1">
    <location>
        <begin position="34"/>
        <end position="52"/>
    </location>
</feature>
<protein>
    <recommendedName>
        <fullName evidence="4">MFS transporter</fullName>
    </recommendedName>
</protein>
<dbReference type="RefSeq" id="WP_349242387.1">
    <property type="nucleotide sequence ID" value="NZ_JAVTTO010000004.1"/>
</dbReference>
<reference evidence="2 3" key="1">
    <citation type="submission" date="2023-09" db="EMBL/GenBank/DDBJ databases">
        <title>Novel taxa isolated from Blanes Bay.</title>
        <authorList>
            <person name="Rey-Velasco X."/>
            <person name="Lucena T."/>
        </authorList>
    </citation>
    <scope>NUCLEOTIDE SEQUENCE [LARGE SCALE GENOMIC DNA]</scope>
    <source>
        <strain evidence="2 3">S356</strain>
    </source>
</reference>
<accession>A0ABU3LHF9</accession>
<keyword evidence="1" id="KW-0472">Membrane</keyword>
<evidence type="ECO:0000256" key="1">
    <source>
        <dbReference type="SAM" id="Phobius"/>
    </source>
</evidence>
<gene>
    <name evidence="2" type="ORF">RQM59_12140</name>
</gene>
<feature type="transmembrane region" description="Helical" evidence="1">
    <location>
        <begin position="64"/>
        <end position="86"/>
    </location>
</feature>
<keyword evidence="3" id="KW-1185">Reference proteome</keyword>
<keyword evidence="1" id="KW-0812">Transmembrane</keyword>
<evidence type="ECO:0008006" key="4">
    <source>
        <dbReference type="Google" id="ProtNLM"/>
    </source>
</evidence>
<proteinExistence type="predicted"/>
<keyword evidence="1" id="KW-1133">Transmembrane helix</keyword>
<evidence type="ECO:0000313" key="3">
    <source>
        <dbReference type="Proteomes" id="UP001257277"/>
    </source>
</evidence>
<sequence>MNKNLISKRGYFLLAFLVIFLLAYYFFAEEKDGLLLMIFIGSICIVSISEFIKSQKLLGSDKVAFINKSMYKTGMFLIPFFLLTLYKDFSDNYTLIAFLLGLLTALLHYITHRRKIIVFHPDKIEDFNDSIDKDLSRVTSFNVYENNVEIIFNNTEILQINKHELSLPNWEVFTERMIAYKKNVEEYNG</sequence>